<accession>A0A8C9ZZU1</accession>
<keyword evidence="8" id="KW-0539">Nucleus</keyword>
<comment type="subcellular location">
    <subcellularLocation>
        <location evidence="1">Nucleus</location>
    </subcellularLocation>
</comment>
<dbReference type="AlphaFoldDB" id="A0A8C9ZZU1"/>
<dbReference type="SUPFAM" id="SSF57667">
    <property type="entry name" value="beta-beta-alpha zinc fingers"/>
    <property type="match status" value="1"/>
</dbReference>
<evidence type="ECO:0000313" key="12">
    <source>
        <dbReference type="Proteomes" id="UP000694568"/>
    </source>
</evidence>
<feature type="domain" description="HAT C-terminal dimerisation" evidence="10">
    <location>
        <begin position="497"/>
        <end position="575"/>
    </location>
</feature>
<dbReference type="Gene3D" id="1.10.10.1070">
    <property type="entry name" value="Zinc finger, BED domain-containing"/>
    <property type="match status" value="1"/>
</dbReference>
<evidence type="ECO:0000256" key="6">
    <source>
        <dbReference type="ARBA" id="ARBA00023125"/>
    </source>
</evidence>
<dbReference type="Proteomes" id="UP000694568">
    <property type="component" value="Unplaced"/>
</dbReference>
<keyword evidence="3" id="KW-0863">Zinc-finger</keyword>
<dbReference type="GeneTree" id="ENSGT00940000158431"/>
<dbReference type="InterPro" id="IPR008906">
    <property type="entry name" value="HATC_C_dom"/>
</dbReference>
<evidence type="ECO:0000259" key="9">
    <source>
        <dbReference type="Pfam" id="PF02892"/>
    </source>
</evidence>
<dbReference type="GO" id="GO:0003677">
    <property type="term" value="F:DNA binding"/>
    <property type="evidence" value="ECO:0007669"/>
    <property type="project" value="UniProtKB-KW"/>
</dbReference>
<protein>
    <recommendedName>
        <fullName evidence="13">BED-type domain-containing protein</fullName>
    </recommendedName>
</protein>
<keyword evidence="12" id="KW-1185">Reference proteome</keyword>
<keyword evidence="2" id="KW-0479">Metal-binding</keyword>
<evidence type="ECO:0000256" key="3">
    <source>
        <dbReference type="ARBA" id="ARBA00022771"/>
    </source>
</evidence>
<dbReference type="InterPro" id="IPR012337">
    <property type="entry name" value="RNaseH-like_sf"/>
</dbReference>
<evidence type="ECO:0000256" key="4">
    <source>
        <dbReference type="ARBA" id="ARBA00022833"/>
    </source>
</evidence>
<keyword evidence="5" id="KW-0805">Transcription regulation</keyword>
<sequence>MMDKGSSKILLNGAFYFPKLPNGSVDKSKAICTLCKAELKYHRSTSSLSYHLRAKHIINVTKVDASSLRQSTILESDTRRPADKTKSQKITTALAKWVATNCRPVSIVEDSGLKEVLRLACSDPSYTLPSTGTVVSRIHNLYDTEKAAKLELLQSANAVSLTVDHWTSVSNQNYLEVTAHYIDSGWTLHSFALTVRHTEERHNAETCAEHFSEVAEAWGIANKVTTIGTDSALNMLAAARLLPYEHMPCVAHSLQRSIAMSIRESGFENVLAKCRKLVGHFKHSPANAAELQCQQRQRGQDPEPLIQDVPTRWNSTLSMITRLEKNKDALRATLDLHQQRSTPAFLTNAEFEKIKKLETVLEPCRYVTELVGGEQYISCSVVLPALCHLFRVMEVSDDDPVDLCRFKEAFTADLSKWKESMNIQWLKVATAVDPRFKDLKCLPRSERDEVWRLIKELNAQQHNNEATDPEPPKKKMSLLVASDSEDEEETAADTSVDRYRAEPTISVEDCPLKWWSAHAGAYPNLALLAQKYLATPATTVPCERLFSLSGHIVQNKRASLSSENVTKLVCLSDWLK</sequence>
<evidence type="ECO:0000313" key="11">
    <source>
        <dbReference type="Ensembl" id="ENSSLUP00000047046.1"/>
    </source>
</evidence>
<evidence type="ECO:0000256" key="7">
    <source>
        <dbReference type="ARBA" id="ARBA00023163"/>
    </source>
</evidence>
<dbReference type="SUPFAM" id="SSF53098">
    <property type="entry name" value="Ribonuclease H-like"/>
    <property type="match status" value="1"/>
</dbReference>
<dbReference type="InterPro" id="IPR003656">
    <property type="entry name" value="Znf_BED"/>
</dbReference>
<evidence type="ECO:0000256" key="1">
    <source>
        <dbReference type="ARBA" id="ARBA00004123"/>
    </source>
</evidence>
<evidence type="ECO:0000259" key="10">
    <source>
        <dbReference type="Pfam" id="PF05699"/>
    </source>
</evidence>
<dbReference type="Ensembl" id="ENSSLUT00000048489.1">
    <property type="protein sequence ID" value="ENSSLUP00000047046.1"/>
    <property type="gene ID" value="ENSSLUG00000020720.1"/>
</dbReference>
<dbReference type="GO" id="GO:0005634">
    <property type="term" value="C:nucleus"/>
    <property type="evidence" value="ECO:0007669"/>
    <property type="project" value="UniProtKB-SubCell"/>
</dbReference>
<dbReference type="PANTHER" id="PTHR46481:SF10">
    <property type="entry name" value="ZINC FINGER BED DOMAIN-CONTAINING PROTEIN 39"/>
    <property type="match status" value="1"/>
</dbReference>
<name>A0A8C9ZZU1_SANLU</name>
<reference evidence="11" key="1">
    <citation type="submission" date="2025-08" db="UniProtKB">
        <authorList>
            <consortium name="Ensembl"/>
        </authorList>
    </citation>
    <scope>IDENTIFICATION</scope>
</reference>
<organism evidence="11 12">
    <name type="scientific">Sander lucioperca</name>
    <name type="common">Pike-perch</name>
    <name type="synonym">Perca lucioperca</name>
    <dbReference type="NCBI Taxonomy" id="283035"/>
    <lineage>
        <taxon>Eukaryota</taxon>
        <taxon>Metazoa</taxon>
        <taxon>Chordata</taxon>
        <taxon>Craniata</taxon>
        <taxon>Vertebrata</taxon>
        <taxon>Euteleostomi</taxon>
        <taxon>Actinopterygii</taxon>
        <taxon>Neopterygii</taxon>
        <taxon>Teleostei</taxon>
        <taxon>Neoteleostei</taxon>
        <taxon>Acanthomorphata</taxon>
        <taxon>Eupercaria</taxon>
        <taxon>Perciformes</taxon>
        <taxon>Percoidei</taxon>
        <taxon>Percidae</taxon>
        <taxon>Luciopercinae</taxon>
        <taxon>Sander</taxon>
    </lineage>
</organism>
<keyword evidence="4" id="KW-0862">Zinc</keyword>
<dbReference type="InterPro" id="IPR036236">
    <property type="entry name" value="Znf_C2H2_sf"/>
</dbReference>
<dbReference type="GO" id="GO:0046983">
    <property type="term" value="F:protein dimerization activity"/>
    <property type="evidence" value="ECO:0007669"/>
    <property type="project" value="InterPro"/>
</dbReference>
<evidence type="ECO:0008006" key="13">
    <source>
        <dbReference type="Google" id="ProtNLM"/>
    </source>
</evidence>
<evidence type="ECO:0000256" key="2">
    <source>
        <dbReference type="ARBA" id="ARBA00022723"/>
    </source>
</evidence>
<dbReference type="Pfam" id="PF05699">
    <property type="entry name" value="Dimer_Tnp_hAT"/>
    <property type="match status" value="1"/>
</dbReference>
<reference evidence="11" key="2">
    <citation type="submission" date="2025-09" db="UniProtKB">
        <authorList>
            <consortium name="Ensembl"/>
        </authorList>
    </citation>
    <scope>IDENTIFICATION</scope>
</reference>
<keyword evidence="7" id="KW-0804">Transcription</keyword>
<dbReference type="InterPro" id="IPR052035">
    <property type="entry name" value="ZnF_BED_domain_contain"/>
</dbReference>
<dbReference type="GO" id="GO:0009791">
    <property type="term" value="P:post-embryonic development"/>
    <property type="evidence" value="ECO:0007669"/>
    <property type="project" value="UniProtKB-ARBA"/>
</dbReference>
<evidence type="ECO:0000256" key="8">
    <source>
        <dbReference type="ARBA" id="ARBA00023242"/>
    </source>
</evidence>
<dbReference type="Pfam" id="PF02892">
    <property type="entry name" value="zf-BED"/>
    <property type="match status" value="1"/>
</dbReference>
<proteinExistence type="predicted"/>
<dbReference type="PANTHER" id="PTHR46481">
    <property type="entry name" value="ZINC FINGER BED DOMAIN-CONTAINING PROTEIN 4"/>
    <property type="match status" value="1"/>
</dbReference>
<keyword evidence="6" id="KW-0238">DNA-binding</keyword>
<dbReference type="GO" id="GO:0008270">
    <property type="term" value="F:zinc ion binding"/>
    <property type="evidence" value="ECO:0007669"/>
    <property type="project" value="UniProtKB-KW"/>
</dbReference>
<dbReference type="SUPFAM" id="SSF140996">
    <property type="entry name" value="Hermes dimerisation domain"/>
    <property type="match status" value="1"/>
</dbReference>
<feature type="domain" description="BED-type" evidence="9">
    <location>
        <begin position="16"/>
        <end position="56"/>
    </location>
</feature>
<evidence type="ECO:0000256" key="5">
    <source>
        <dbReference type="ARBA" id="ARBA00023015"/>
    </source>
</evidence>